<feature type="region of interest" description="Disordered" evidence="1">
    <location>
        <begin position="1"/>
        <end position="24"/>
    </location>
</feature>
<evidence type="ECO:0000256" key="1">
    <source>
        <dbReference type="SAM" id="MobiDB-lite"/>
    </source>
</evidence>
<feature type="compositionally biased region" description="Polar residues" evidence="1">
    <location>
        <begin position="209"/>
        <end position="225"/>
    </location>
</feature>
<dbReference type="AlphaFoldDB" id="A0A5C3QHI8"/>
<feature type="compositionally biased region" description="Polar residues" evidence="1">
    <location>
        <begin position="243"/>
        <end position="263"/>
    </location>
</feature>
<accession>A0A5C3QHI8</accession>
<sequence length="307" mass="32744">MRIRTSHHMDLADTSAAHGHERRPLPYKSAGPCYKPLELPIAPPFTPYLTKMSSPAPFGVILHTPQTALTTCQPFTLKWDYSDPSKPLDDIMYLKFNVILHGEDGRGYALDPNVPLASSGGSFEWSKLVGPPGTYHISVRIYTPPGEYHWSDPLDTYTKTERFEVKEGEDTSCISSSGLQWAEFESPASSTSSSVESTDGGSTVPPDPQLSSASVSERATSGEQATTVTTVTDSPNTTPTPAGSASTLADSPSNQGSQESTLLPANPTEEEETETNTQEPGAASRNGSSIMFTLLGGVMVVLGLAAM</sequence>
<feature type="region of interest" description="Disordered" evidence="1">
    <location>
        <begin position="167"/>
        <end position="287"/>
    </location>
</feature>
<dbReference type="EMBL" id="ML178831">
    <property type="protein sequence ID" value="TFK99950.1"/>
    <property type="molecule type" value="Genomic_DNA"/>
</dbReference>
<dbReference type="Proteomes" id="UP000305067">
    <property type="component" value="Unassembled WGS sequence"/>
</dbReference>
<reference evidence="2 3" key="1">
    <citation type="journal article" date="2019" name="Nat. Ecol. Evol.">
        <title>Megaphylogeny resolves global patterns of mushroom evolution.</title>
        <authorList>
            <person name="Varga T."/>
            <person name="Krizsan K."/>
            <person name="Foldi C."/>
            <person name="Dima B."/>
            <person name="Sanchez-Garcia M."/>
            <person name="Sanchez-Ramirez S."/>
            <person name="Szollosi G.J."/>
            <person name="Szarkandi J.G."/>
            <person name="Papp V."/>
            <person name="Albert L."/>
            <person name="Andreopoulos W."/>
            <person name="Angelini C."/>
            <person name="Antonin V."/>
            <person name="Barry K.W."/>
            <person name="Bougher N.L."/>
            <person name="Buchanan P."/>
            <person name="Buyck B."/>
            <person name="Bense V."/>
            <person name="Catcheside P."/>
            <person name="Chovatia M."/>
            <person name="Cooper J."/>
            <person name="Damon W."/>
            <person name="Desjardin D."/>
            <person name="Finy P."/>
            <person name="Geml J."/>
            <person name="Haridas S."/>
            <person name="Hughes K."/>
            <person name="Justo A."/>
            <person name="Karasinski D."/>
            <person name="Kautmanova I."/>
            <person name="Kiss B."/>
            <person name="Kocsube S."/>
            <person name="Kotiranta H."/>
            <person name="LaButti K.M."/>
            <person name="Lechner B.E."/>
            <person name="Liimatainen K."/>
            <person name="Lipzen A."/>
            <person name="Lukacs Z."/>
            <person name="Mihaltcheva S."/>
            <person name="Morgado L.N."/>
            <person name="Niskanen T."/>
            <person name="Noordeloos M.E."/>
            <person name="Ohm R.A."/>
            <person name="Ortiz-Santana B."/>
            <person name="Ovrebo C."/>
            <person name="Racz N."/>
            <person name="Riley R."/>
            <person name="Savchenko A."/>
            <person name="Shiryaev A."/>
            <person name="Soop K."/>
            <person name="Spirin V."/>
            <person name="Szebenyi C."/>
            <person name="Tomsovsky M."/>
            <person name="Tulloss R.E."/>
            <person name="Uehling J."/>
            <person name="Grigoriev I.V."/>
            <person name="Vagvolgyi C."/>
            <person name="Papp T."/>
            <person name="Martin F.M."/>
            <person name="Miettinen O."/>
            <person name="Hibbett D.S."/>
            <person name="Nagy L.G."/>
        </authorList>
    </citation>
    <scope>NUCLEOTIDE SEQUENCE [LARGE SCALE GENOMIC DNA]</scope>
    <source>
        <strain evidence="2 3">CBS 309.79</strain>
    </source>
</reference>
<keyword evidence="3" id="KW-1185">Reference proteome</keyword>
<evidence type="ECO:0000313" key="3">
    <source>
        <dbReference type="Proteomes" id="UP000305067"/>
    </source>
</evidence>
<evidence type="ECO:0000313" key="2">
    <source>
        <dbReference type="EMBL" id="TFK99950.1"/>
    </source>
</evidence>
<name>A0A5C3QHI8_9AGAR</name>
<protein>
    <submittedName>
        <fullName evidence="2">Uncharacterized protein</fullName>
    </submittedName>
</protein>
<feature type="compositionally biased region" description="Low complexity" evidence="1">
    <location>
        <begin position="185"/>
        <end position="204"/>
    </location>
</feature>
<feature type="compositionally biased region" description="Low complexity" evidence="1">
    <location>
        <begin position="226"/>
        <end position="241"/>
    </location>
</feature>
<proteinExistence type="predicted"/>
<gene>
    <name evidence="2" type="ORF">BDV98DRAFT_129183</name>
</gene>
<organism evidence="2 3">
    <name type="scientific">Pterulicium gracile</name>
    <dbReference type="NCBI Taxonomy" id="1884261"/>
    <lineage>
        <taxon>Eukaryota</taxon>
        <taxon>Fungi</taxon>
        <taxon>Dikarya</taxon>
        <taxon>Basidiomycota</taxon>
        <taxon>Agaricomycotina</taxon>
        <taxon>Agaricomycetes</taxon>
        <taxon>Agaricomycetidae</taxon>
        <taxon>Agaricales</taxon>
        <taxon>Pleurotineae</taxon>
        <taxon>Pterulaceae</taxon>
        <taxon>Pterulicium</taxon>
    </lineage>
</organism>